<protein>
    <recommendedName>
        <fullName evidence="1">F-box protein</fullName>
    </recommendedName>
</protein>
<keyword evidence="1" id="KW-0833">Ubl conjugation pathway</keyword>
<evidence type="ECO:0000256" key="1">
    <source>
        <dbReference type="RuleBase" id="RU369085"/>
    </source>
</evidence>
<dbReference type="InterPro" id="IPR036047">
    <property type="entry name" value="F-box-like_dom_sf"/>
</dbReference>
<dbReference type="GO" id="GO:0019005">
    <property type="term" value="C:SCF ubiquitin ligase complex"/>
    <property type="evidence" value="ECO:0007669"/>
    <property type="project" value="UniProtKB-UniRule"/>
</dbReference>
<sequence>MCQPTENSLIPSNPINHSTADDTGIQDSHFNTLLMATSTASTSPPSSTIPWQALDLVANYLDPENLAIASCVSKSWCSAMSSDHLWEDPCTTQFPSLSHLRFTVAPSLSFHRLFSLGLTSAKRRHKPPSKPRISLQNLLFIITVNNSKSPPVTLIKPGTALPLDPKALFRFDFDVRDHEKWLQFEVLEDTKVTWNVVLRGFEGVFTMMDCKCKGSFVSGTDGWFSTELPAPGCCCASSCGGTSGMVADMRLVTREEGRKKVVEKVCVGVLSIVSWRYVGVDDGLRYLQHFLEPCDV</sequence>
<gene>
    <name evidence="4" type="ORF">LSALG_LOCUS27080</name>
</gene>
<comment type="subunit">
    <text evidence="1">Component of the SCF-type E3 ligase complex.</text>
</comment>
<dbReference type="PANTHER" id="PTHR12874">
    <property type="entry name" value="F-BOX ONLY PROTEIN 48-RELATED"/>
    <property type="match status" value="1"/>
</dbReference>
<dbReference type="Pfam" id="PF12937">
    <property type="entry name" value="F-box-like"/>
    <property type="match status" value="1"/>
</dbReference>
<dbReference type="Gene3D" id="1.20.1280.50">
    <property type="match status" value="1"/>
</dbReference>
<dbReference type="GO" id="GO:0016567">
    <property type="term" value="P:protein ubiquitination"/>
    <property type="evidence" value="ECO:0007669"/>
    <property type="project" value="UniProtKB-UniRule"/>
</dbReference>
<keyword evidence="5" id="KW-1185">Reference proteome</keyword>
<name>A0AA35Z887_LACSI</name>
<dbReference type="AlphaFoldDB" id="A0AA35Z887"/>
<proteinExistence type="predicted"/>
<feature type="region of interest" description="Disordered" evidence="2">
    <location>
        <begin position="1"/>
        <end position="22"/>
    </location>
</feature>
<comment type="subcellular location">
    <subcellularLocation>
        <location evidence="1">Nucleus</location>
    </subcellularLocation>
</comment>
<dbReference type="EMBL" id="OX465081">
    <property type="protein sequence ID" value="CAI9287736.1"/>
    <property type="molecule type" value="Genomic_DNA"/>
</dbReference>
<feature type="compositionally biased region" description="Polar residues" evidence="2">
    <location>
        <begin position="1"/>
        <end position="18"/>
    </location>
</feature>
<dbReference type="PANTHER" id="PTHR12874:SF16">
    <property type="entry name" value="OS01G0800800 PROTEIN"/>
    <property type="match status" value="1"/>
</dbReference>
<evidence type="ECO:0000256" key="2">
    <source>
        <dbReference type="SAM" id="MobiDB-lite"/>
    </source>
</evidence>
<evidence type="ECO:0000313" key="4">
    <source>
        <dbReference type="EMBL" id="CAI9287736.1"/>
    </source>
</evidence>
<dbReference type="GO" id="GO:0005737">
    <property type="term" value="C:cytoplasm"/>
    <property type="evidence" value="ECO:0007669"/>
    <property type="project" value="TreeGrafter"/>
</dbReference>
<dbReference type="Proteomes" id="UP001177003">
    <property type="component" value="Chromosome 5"/>
</dbReference>
<feature type="domain" description="F-box" evidence="3">
    <location>
        <begin position="57"/>
        <end position="91"/>
    </location>
</feature>
<dbReference type="GO" id="GO:0009740">
    <property type="term" value="P:gibberellic acid mediated signaling pathway"/>
    <property type="evidence" value="ECO:0007669"/>
    <property type="project" value="TreeGrafter"/>
</dbReference>
<evidence type="ECO:0000259" key="3">
    <source>
        <dbReference type="Pfam" id="PF12937"/>
    </source>
</evidence>
<dbReference type="InterPro" id="IPR001810">
    <property type="entry name" value="F-box_dom"/>
</dbReference>
<comment type="pathway">
    <text evidence="1">Protein modification; protein ubiquitination.</text>
</comment>
<comment type="function">
    <text evidence="1">Acts as a component of a SCF E3 ubiquitin ligase complexes.</text>
</comment>
<accession>A0AA35Z887</accession>
<organism evidence="4 5">
    <name type="scientific">Lactuca saligna</name>
    <name type="common">Willowleaf lettuce</name>
    <dbReference type="NCBI Taxonomy" id="75948"/>
    <lineage>
        <taxon>Eukaryota</taxon>
        <taxon>Viridiplantae</taxon>
        <taxon>Streptophyta</taxon>
        <taxon>Embryophyta</taxon>
        <taxon>Tracheophyta</taxon>
        <taxon>Spermatophyta</taxon>
        <taxon>Magnoliopsida</taxon>
        <taxon>eudicotyledons</taxon>
        <taxon>Gunneridae</taxon>
        <taxon>Pentapetalae</taxon>
        <taxon>asterids</taxon>
        <taxon>campanulids</taxon>
        <taxon>Asterales</taxon>
        <taxon>Asteraceae</taxon>
        <taxon>Cichorioideae</taxon>
        <taxon>Cichorieae</taxon>
        <taxon>Lactucinae</taxon>
        <taxon>Lactuca</taxon>
    </lineage>
</organism>
<dbReference type="GO" id="GO:0005634">
    <property type="term" value="C:nucleus"/>
    <property type="evidence" value="ECO:0007669"/>
    <property type="project" value="UniProtKB-SubCell"/>
</dbReference>
<dbReference type="GO" id="GO:0031146">
    <property type="term" value="P:SCF-dependent proteasomal ubiquitin-dependent protein catabolic process"/>
    <property type="evidence" value="ECO:0007669"/>
    <property type="project" value="UniProtKB-UniRule"/>
</dbReference>
<keyword evidence="1" id="KW-0539">Nucleus</keyword>
<evidence type="ECO:0000313" key="5">
    <source>
        <dbReference type="Proteomes" id="UP001177003"/>
    </source>
</evidence>
<dbReference type="SUPFAM" id="SSF81383">
    <property type="entry name" value="F-box domain"/>
    <property type="match status" value="1"/>
</dbReference>
<reference evidence="4" key="1">
    <citation type="submission" date="2023-04" db="EMBL/GenBank/DDBJ databases">
        <authorList>
            <person name="Vijverberg K."/>
            <person name="Xiong W."/>
            <person name="Schranz E."/>
        </authorList>
    </citation>
    <scope>NUCLEOTIDE SEQUENCE</scope>
</reference>